<dbReference type="STRING" id="111015.AXF14_06620"/>
<dbReference type="Proteomes" id="UP000065220">
    <property type="component" value="Chromosome"/>
</dbReference>
<gene>
    <name evidence="1" type="ORF">AXF14_06620</name>
</gene>
<dbReference type="Pfam" id="PF13787">
    <property type="entry name" value="HXXEE"/>
    <property type="match status" value="1"/>
</dbReference>
<dbReference type="RefSeq" id="WP_067941864.1">
    <property type="nucleotide sequence ID" value="NZ_CP014228.1"/>
</dbReference>
<organism evidence="1 2">
    <name type="scientific">Actinomyces radicidentis</name>
    <dbReference type="NCBI Taxonomy" id="111015"/>
    <lineage>
        <taxon>Bacteria</taxon>
        <taxon>Bacillati</taxon>
        <taxon>Actinomycetota</taxon>
        <taxon>Actinomycetes</taxon>
        <taxon>Actinomycetales</taxon>
        <taxon>Actinomycetaceae</taxon>
        <taxon>Actinomyces</taxon>
    </lineage>
</organism>
<sequence length="187" mass="19585">MRAVTVGRAPDDVTLACVGLLAAWAVNDVEELLTMREDSAALLARAPRWIPVPDGLRAHGLTQRHVNASIAAMGALIAAASADGVRSRGQSVLFQSTLLGFGLHGFGHLVQAAVGRRWTTGARTSPTVVIPYWLWASRVLRRQGVDPTAHVSWPLAASTPLVMAAVHAGTAAFAAIALTTAKKAAAR</sequence>
<dbReference type="AlphaFoldDB" id="A0A0X8JEY0"/>
<reference evidence="2" key="1">
    <citation type="submission" date="2016-02" db="EMBL/GenBank/DDBJ databases">
        <authorList>
            <person name="Holder M.E."/>
            <person name="Ajami N.J."/>
            <person name="Petrosino J.F."/>
        </authorList>
    </citation>
    <scope>NUCLEOTIDE SEQUENCE [LARGE SCALE GENOMIC DNA]</scope>
    <source>
        <strain evidence="2">CCUG 36733</strain>
    </source>
</reference>
<evidence type="ECO:0000313" key="1">
    <source>
        <dbReference type="EMBL" id="AMD87317.1"/>
    </source>
</evidence>
<dbReference type="InterPro" id="IPR025671">
    <property type="entry name" value="HXXEE"/>
</dbReference>
<dbReference type="OrthoDB" id="4808449at2"/>
<proteinExistence type="predicted"/>
<protein>
    <recommendedName>
        <fullName evidence="3">HXXEE domain-containing protein</fullName>
    </recommendedName>
</protein>
<keyword evidence="2" id="KW-1185">Reference proteome</keyword>
<dbReference type="KEGG" id="ard:AXF14_06620"/>
<evidence type="ECO:0000313" key="2">
    <source>
        <dbReference type="Proteomes" id="UP000065220"/>
    </source>
</evidence>
<name>A0A0X8JEY0_ACTRD</name>
<evidence type="ECO:0008006" key="3">
    <source>
        <dbReference type="Google" id="ProtNLM"/>
    </source>
</evidence>
<accession>A0A0X8JEY0</accession>
<dbReference type="EMBL" id="CP014228">
    <property type="protein sequence ID" value="AMD87317.1"/>
    <property type="molecule type" value="Genomic_DNA"/>
</dbReference>